<proteinExistence type="predicted"/>
<dbReference type="EMBL" id="PYSW02000027">
    <property type="protein sequence ID" value="KAG2381346.1"/>
    <property type="molecule type" value="Genomic_DNA"/>
</dbReference>
<dbReference type="GeneID" id="68098789"/>
<evidence type="ECO:0000313" key="1">
    <source>
        <dbReference type="EMBL" id="KAG2381346.1"/>
    </source>
</evidence>
<gene>
    <name evidence="1" type="ORF">C9374_006335</name>
</gene>
<organism evidence="1 2">
    <name type="scientific">Naegleria lovaniensis</name>
    <name type="common">Amoeba</name>
    <dbReference type="NCBI Taxonomy" id="51637"/>
    <lineage>
        <taxon>Eukaryota</taxon>
        <taxon>Discoba</taxon>
        <taxon>Heterolobosea</taxon>
        <taxon>Tetramitia</taxon>
        <taxon>Eutetramitia</taxon>
        <taxon>Vahlkampfiidae</taxon>
        <taxon>Naegleria</taxon>
    </lineage>
</organism>
<evidence type="ECO:0000313" key="2">
    <source>
        <dbReference type="Proteomes" id="UP000816034"/>
    </source>
</evidence>
<name>A0AA88GI17_NAELO</name>
<protein>
    <submittedName>
        <fullName evidence="1">Uncharacterized protein</fullName>
    </submittedName>
</protein>
<dbReference type="AlphaFoldDB" id="A0AA88GI17"/>
<sequence length="191" mass="22136">MALTSNSTVKRDLTEELRDEFYSSTYRKVFVPTKIPLYHRKRVCNILFSIQEGSGFKKKTSRFDVSFNGGMNQTYPVTENKQMSSRNLEEVQWIPKFGQQLIRFQNILNLEHGAQVKILFFTPNEQTNSGEVQLGRVLIDLFDKNVFNEVTTKTNGDTMETRASYDVLDYENKVVGRVSVYIQAENLIQKK</sequence>
<comment type="caution">
    <text evidence="1">The sequence shown here is derived from an EMBL/GenBank/DDBJ whole genome shotgun (WGS) entry which is preliminary data.</text>
</comment>
<accession>A0AA88GI17</accession>
<dbReference type="RefSeq" id="XP_044547026.1">
    <property type="nucleotide sequence ID" value="XM_044696184.1"/>
</dbReference>
<keyword evidence="2" id="KW-1185">Reference proteome</keyword>
<dbReference type="Proteomes" id="UP000816034">
    <property type="component" value="Unassembled WGS sequence"/>
</dbReference>
<reference evidence="1 2" key="1">
    <citation type="journal article" date="2018" name="BMC Genomics">
        <title>The genome of Naegleria lovaniensis, the basis for a comparative approach to unravel pathogenicity factors of the human pathogenic amoeba N. fowleri.</title>
        <authorList>
            <person name="Liechti N."/>
            <person name="Schurch N."/>
            <person name="Bruggmann R."/>
            <person name="Wittwer M."/>
        </authorList>
    </citation>
    <scope>NUCLEOTIDE SEQUENCE [LARGE SCALE GENOMIC DNA]</scope>
    <source>
        <strain evidence="1 2">ATCC 30569</strain>
    </source>
</reference>